<evidence type="ECO:0000313" key="1">
    <source>
        <dbReference type="EMBL" id="KAK0578021.1"/>
    </source>
</evidence>
<dbReference type="Proteomes" id="UP001168877">
    <property type="component" value="Unassembled WGS sequence"/>
</dbReference>
<reference evidence="1" key="1">
    <citation type="journal article" date="2022" name="Plant J.">
        <title>Strategies of tolerance reflected in two North American maple genomes.</title>
        <authorList>
            <person name="McEvoy S.L."/>
            <person name="Sezen U.U."/>
            <person name="Trouern-Trend A."/>
            <person name="McMahon S.M."/>
            <person name="Schaberg P.G."/>
            <person name="Yang J."/>
            <person name="Wegrzyn J.L."/>
            <person name="Swenson N.G."/>
        </authorList>
    </citation>
    <scope>NUCLEOTIDE SEQUENCE</scope>
    <source>
        <strain evidence="1">NS2018</strain>
    </source>
</reference>
<keyword evidence="2" id="KW-1185">Reference proteome</keyword>
<comment type="caution">
    <text evidence="1">The sequence shown here is derived from an EMBL/GenBank/DDBJ whole genome shotgun (WGS) entry which is preliminary data.</text>
</comment>
<organism evidence="1 2">
    <name type="scientific">Acer saccharum</name>
    <name type="common">Sugar maple</name>
    <dbReference type="NCBI Taxonomy" id="4024"/>
    <lineage>
        <taxon>Eukaryota</taxon>
        <taxon>Viridiplantae</taxon>
        <taxon>Streptophyta</taxon>
        <taxon>Embryophyta</taxon>
        <taxon>Tracheophyta</taxon>
        <taxon>Spermatophyta</taxon>
        <taxon>Magnoliopsida</taxon>
        <taxon>eudicotyledons</taxon>
        <taxon>Gunneridae</taxon>
        <taxon>Pentapetalae</taxon>
        <taxon>rosids</taxon>
        <taxon>malvids</taxon>
        <taxon>Sapindales</taxon>
        <taxon>Sapindaceae</taxon>
        <taxon>Hippocastanoideae</taxon>
        <taxon>Acereae</taxon>
        <taxon>Acer</taxon>
    </lineage>
</organism>
<dbReference type="EMBL" id="JAUESC010000385">
    <property type="protein sequence ID" value="KAK0578021.1"/>
    <property type="molecule type" value="Genomic_DNA"/>
</dbReference>
<protein>
    <submittedName>
        <fullName evidence="1">Uncharacterized protein</fullName>
    </submittedName>
</protein>
<dbReference type="AlphaFoldDB" id="A0AA39VFA4"/>
<accession>A0AA39VFA4</accession>
<sequence length="73" mass="8471">MLRFRPNEKHRKCDLQFLQGFKPSCSCSSSSYNINKYEAGYVLFRFIDSVLLGSNWCFDLSLVLGSVPIYSHR</sequence>
<gene>
    <name evidence="1" type="ORF">LWI29_003764</name>
</gene>
<reference evidence="1" key="2">
    <citation type="submission" date="2023-06" db="EMBL/GenBank/DDBJ databases">
        <authorList>
            <person name="Swenson N.G."/>
            <person name="Wegrzyn J.L."/>
            <person name="Mcevoy S.L."/>
        </authorList>
    </citation>
    <scope>NUCLEOTIDE SEQUENCE</scope>
    <source>
        <strain evidence="1">NS2018</strain>
        <tissue evidence="1">Leaf</tissue>
    </source>
</reference>
<evidence type="ECO:0000313" key="2">
    <source>
        <dbReference type="Proteomes" id="UP001168877"/>
    </source>
</evidence>
<proteinExistence type="predicted"/>
<name>A0AA39VFA4_ACESA</name>